<dbReference type="InterPro" id="IPR037158">
    <property type="entry name" value="Thr_synth_N_sf"/>
</dbReference>
<reference evidence="15 16" key="1">
    <citation type="submission" date="2018-04" db="EMBL/GenBank/DDBJ databases">
        <title>Genomic Encyclopedia of Type Strains, Phase IV (KMG-IV): sequencing the most valuable type-strain genomes for metagenomic binning, comparative biology and taxonomic classification.</title>
        <authorList>
            <person name="Goeker M."/>
        </authorList>
    </citation>
    <scope>NUCLEOTIDE SEQUENCE [LARGE SCALE GENOMIC DNA]</scope>
    <source>
        <strain evidence="15 16">DSM 28795</strain>
    </source>
</reference>
<dbReference type="UniPathway" id="UPA00050">
    <property type="reaction ID" value="UER00065"/>
</dbReference>
<feature type="domain" description="Tryptophan synthase beta chain-like PALP" evidence="13">
    <location>
        <begin position="100"/>
        <end position="370"/>
    </location>
</feature>
<dbReference type="OrthoDB" id="9763107at2"/>
<feature type="modified residue" description="N6-(pyridoxal phosphate)lysine" evidence="12">
    <location>
        <position position="110"/>
    </location>
</feature>
<dbReference type="InterPro" id="IPR029144">
    <property type="entry name" value="Thr_synth_N"/>
</dbReference>
<evidence type="ECO:0000256" key="4">
    <source>
        <dbReference type="ARBA" id="ARBA00005517"/>
    </source>
</evidence>
<comment type="pathway">
    <text evidence="3">Amino-acid biosynthesis; L-threonine biosynthesis; L-threonine from L-aspartate: step 5/5.</text>
</comment>
<evidence type="ECO:0000256" key="7">
    <source>
        <dbReference type="ARBA" id="ARBA00022605"/>
    </source>
</evidence>
<dbReference type="InterPro" id="IPR001926">
    <property type="entry name" value="TrpB-like_PALP"/>
</dbReference>
<dbReference type="Gene3D" id="3.90.1380.10">
    <property type="entry name" value="Threonine synthase, N-terminal domain"/>
    <property type="match status" value="1"/>
</dbReference>
<dbReference type="InterPro" id="IPR004450">
    <property type="entry name" value="Thr_synthase-like"/>
</dbReference>
<evidence type="ECO:0000313" key="16">
    <source>
        <dbReference type="Proteomes" id="UP000245433"/>
    </source>
</evidence>
<dbReference type="NCBIfam" id="TIGR00260">
    <property type="entry name" value="thrC"/>
    <property type="match status" value="1"/>
</dbReference>
<protein>
    <recommendedName>
        <fullName evidence="6 11">Threonine synthase</fullName>
        <ecNumber evidence="5 11">4.2.3.1</ecNumber>
    </recommendedName>
</protein>
<sequence length="487" mass="53379">MRYVSTRGQAPAVSASQAILAGIAPDGGLYVPEQWPQISLDWQELANQSYQEIAELILAAFLDDFTPMEIQSVVQAAYGAQWDSSKIVNLHQTGNLHYMELFHGPTLAFKDVALQALPHLLTTAAAKQGNHDKIVILTATSGDTGTAAMSGFGDVDQTEILVFYPEIGVSDIQRQQMQTEPAANAHVTAITGNFDDAQRAVKSLLGQKELHERLAQHQLRFSSANSINIGRLIPQIVYYIYAYAQLVKQGQIEAGQMVDIAVPTGNFGNILAAYYASQIGLPVNEFTVASNENNVLTDFFNTGRYDRRRDFKVTSAPAMDILVSSNLERLIYFASGQNSQEVAEYMQALDENGFYQLKGTTQANLSHFKAGYANEEQIKATIHNTFQQDDYLLDPHTAVGRFVIGQHSDLKRPTLLAATASPYKFPQAVLTALDQPDAGGQAGLVALATCTNSKIPAQIQSLFDQPILHKQVIEPDQIQATINQLLF</sequence>
<dbReference type="PROSITE" id="PS00165">
    <property type="entry name" value="DEHYDRATASE_SER_THR"/>
    <property type="match status" value="1"/>
</dbReference>
<dbReference type="GO" id="GO:0004795">
    <property type="term" value="F:threonine synthase activity"/>
    <property type="evidence" value="ECO:0007669"/>
    <property type="project" value="UniProtKB-UniRule"/>
</dbReference>
<dbReference type="Proteomes" id="UP000245433">
    <property type="component" value="Unassembled WGS sequence"/>
</dbReference>
<keyword evidence="8" id="KW-0791">Threonine biosynthesis</keyword>
<evidence type="ECO:0000256" key="3">
    <source>
        <dbReference type="ARBA" id="ARBA00004979"/>
    </source>
</evidence>
<dbReference type="GO" id="GO:0009088">
    <property type="term" value="P:threonine biosynthetic process"/>
    <property type="evidence" value="ECO:0007669"/>
    <property type="project" value="UniProtKB-UniRule"/>
</dbReference>
<dbReference type="Pfam" id="PF14821">
    <property type="entry name" value="Thr_synth_N"/>
    <property type="match status" value="1"/>
</dbReference>
<dbReference type="Pfam" id="PF00291">
    <property type="entry name" value="PALP"/>
    <property type="match status" value="1"/>
</dbReference>
<keyword evidence="9 12" id="KW-0663">Pyridoxal phosphate</keyword>
<evidence type="ECO:0000259" key="13">
    <source>
        <dbReference type="Pfam" id="PF00291"/>
    </source>
</evidence>
<evidence type="ECO:0000313" key="15">
    <source>
        <dbReference type="EMBL" id="PVY86216.1"/>
    </source>
</evidence>
<dbReference type="Gene3D" id="3.40.50.1100">
    <property type="match status" value="2"/>
</dbReference>
<comment type="cofactor">
    <cofactor evidence="1 12">
        <name>pyridoxal 5'-phosphate</name>
        <dbReference type="ChEBI" id="CHEBI:597326"/>
    </cofactor>
</comment>
<name>A0A2U1DEV3_9LACO</name>
<evidence type="ECO:0000256" key="11">
    <source>
        <dbReference type="NCBIfam" id="TIGR00260"/>
    </source>
</evidence>
<keyword evidence="7" id="KW-0028">Amino-acid biosynthesis</keyword>
<evidence type="ECO:0000256" key="2">
    <source>
        <dbReference type="ARBA" id="ARBA00003648"/>
    </source>
</evidence>
<comment type="caution">
    <text evidence="15">The sequence shown here is derived from an EMBL/GenBank/DDBJ whole genome shotgun (WGS) entry which is preliminary data.</text>
</comment>
<gene>
    <name evidence="15" type="ORF">C7384_101129</name>
</gene>
<comment type="similarity">
    <text evidence="4">Belongs to the threonine synthase family.</text>
</comment>
<dbReference type="GO" id="GO:0005737">
    <property type="term" value="C:cytoplasm"/>
    <property type="evidence" value="ECO:0007669"/>
    <property type="project" value="TreeGrafter"/>
</dbReference>
<evidence type="ECO:0000256" key="6">
    <source>
        <dbReference type="ARBA" id="ARBA00018679"/>
    </source>
</evidence>
<evidence type="ECO:0000256" key="8">
    <source>
        <dbReference type="ARBA" id="ARBA00022697"/>
    </source>
</evidence>
<feature type="domain" description="Threonine synthase N-terminal" evidence="14">
    <location>
        <begin position="2"/>
        <end position="78"/>
    </location>
</feature>
<dbReference type="AlphaFoldDB" id="A0A2U1DEV3"/>
<keyword evidence="16" id="KW-1185">Reference proteome</keyword>
<dbReference type="PANTHER" id="PTHR43515">
    <property type="entry name" value="THREONINE SYNTHASE-LIKE 1"/>
    <property type="match status" value="1"/>
</dbReference>
<accession>A0A2U1DEV3</accession>
<comment type="function">
    <text evidence="2">Catalyzes the gamma-elimination of phosphate from L-phosphohomoserine and the beta-addition of water to produce L-threonine.</text>
</comment>
<dbReference type="InterPro" id="IPR000634">
    <property type="entry name" value="Ser/Thr_deHydtase_PyrdxlP-BS"/>
</dbReference>
<dbReference type="EMBL" id="QEKT01000001">
    <property type="protein sequence ID" value="PVY86216.1"/>
    <property type="molecule type" value="Genomic_DNA"/>
</dbReference>
<evidence type="ECO:0000256" key="9">
    <source>
        <dbReference type="ARBA" id="ARBA00022898"/>
    </source>
</evidence>
<dbReference type="EC" id="4.2.3.1" evidence="5 11"/>
<dbReference type="RefSeq" id="WP_089937425.1">
    <property type="nucleotide sequence ID" value="NZ_CAKOEX010000001.1"/>
</dbReference>
<dbReference type="InterPro" id="IPR036052">
    <property type="entry name" value="TrpB-like_PALP_sf"/>
</dbReference>
<dbReference type="Pfam" id="PF24857">
    <property type="entry name" value="THR4_C"/>
    <property type="match status" value="1"/>
</dbReference>
<comment type="catalytic activity">
    <reaction evidence="10">
        <text>O-phospho-L-homoserine + H2O = L-threonine + phosphate</text>
        <dbReference type="Rhea" id="RHEA:10840"/>
        <dbReference type="ChEBI" id="CHEBI:15377"/>
        <dbReference type="ChEBI" id="CHEBI:43474"/>
        <dbReference type="ChEBI" id="CHEBI:57590"/>
        <dbReference type="ChEBI" id="CHEBI:57926"/>
        <dbReference type="EC" id="4.2.3.1"/>
    </reaction>
</comment>
<organism evidence="15 16">
    <name type="scientific">Convivina intestini</name>
    <dbReference type="NCBI Taxonomy" id="1505726"/>
    <lineage>
        <taxon>Bacteria</taxon>
        <taxon>Bacillati</taxon>
        <taxon>Bacillota</taxon>
        <taxon>Bacilli</taxon>
        <taxon>Lactobacillales</taxon>
        <taxon>Lactobacillaceae</taxon>
        <taxon>Convivina</taxon>
    </lineage>
</organism>
<evidence type="ECO:0000259" key="14">
    <source>
        <dbReference type="Pfam" id="PF14821"/>
    </source>
</evidence>
<evidence type="ECO:0000256" key="1">
    <source>
        <dbReference type="ARBA" id="ARBA00001933"/>
    </source>
</evidence>
<evidence type="ECO:0000256" key="10">
    <source>
        <dbReference type="ARBA" id="ARBA00049144"/>
    </source>
</evidence>
<evidence type="ECO:0000256" key="5">
    <source>
        <dbReference type="ARBA" id="ARBA00013028"/>
    </source>
</evidence>
<dbReference type="SUPFAM" id="SSF53686">
    <property type="entry name" value="Tryptophan synthase beta subunit-like PLP-dependent enzymes"/>
    <property type="match status" value="1"/>
</dbReference>
<evidence type="ECO:0000256" key="12">
    <source>
        <dbReference type="PIRSR" id="PIRSR604450-51"/>
    </source>
</evidence>
<dbReference type="CDD" id="cd01560">
    <property type="entry name" value="Thr-synth_2"/>
    <property type="match status" value="1"/>
</dbReference>
<dbReference type="GO" id="GO:0030170">
    <property type="term" value="F:pyridoxal phosphate binding"/>
    <property type="evidence" value="ECO:0007669"/>
    <property type="project" value="InterPro"/>
</dbReference>
<proteinExistence type="inferred from homology"/>
<dbReference type="PANTHER" id="PTHR43515:SF1">
    <property type="entry name" value="THREONINE SYNTHASE-LIKE 1"/>
    <property type="match status" value="1"/>
</dbReference>